<protein>
    <submittedName>
        <fullName evidence="2">Uncharacterized protein</fullName>
    </submittedName>
</protein>
<dbReference type="AlphaFoldDB" id="A0A1G2L4S8"/>
<dbReference type="Proteomes" id="UP000177982">
    <property type="component" value="Unassembled WGS sequence"/>
</dbReference>
<name>A0A1G2L4S8_9BACT</name>
<reference evidence="2 3" key="1">
    <citation type="journal article" date="2016" name="Nat. Commun.">
        <title>Thousands of microbial genomes shed light on interconnected biogeochemical processes in an aquifer system.</title>
        <authorList>
            <person name="Anantharaman K."/>
            <person name="Brown C.T."/>
            <person name="Hug L.A."/>
            <person name="Sharon I."/>
            <person name="Castelle C.J."/>
            <person name="Probst A.J."/>
            <person name="Thomas B.C."/>
            <person name="Singh A."/>
            <person name="Wilkins M.J."/>
            <person name="Karaoz U."/>
            <person name="Brodie E.L."/>
            <person name="Williams K.H."/>
            <person name="Hubbard S.S."/>
            <person name="Banfield J.F."/>
        </authorList>
    </citation>
    <scope>NUCLEOTIDE SEQUENCE [LARGE SCALE GENOMIC DNA]</scope>
</reference>
<evidence type="ECO:0000313" key="2">
    <source>
        <dbReference type="EMBL" id="OHA05811.1"/>
    </source>
</evidence>
<feature type="region of interest" description="Disordered" evidence="1">
    <location>
        <begin position="1"/>
        <end position="36"/>
    </location>
</feature>
<proteinExistence type="predicted"/>
<evidence type="ECO:0000313" key="3">
    <source>
        <dbReference type="Proteomes" id="UP000177982"/>
    </source>
</evidence>
<dbReference type="EMBL" id="MHQO01000043">
    <property type="protein sequence ID" value="OHA05811.1"/>
    <property type="molecule type" value="Genomic_DNA"/>
</dbReference>
<accession>A0A1G2L4S8</accession>
<sequence length="93" mass="10526">MSAKKFAKLKRGRGGRGVQGGNSAAPERSAGAKRRRSVPFKIGSDLVKQTHQYNKRLIAMSRLLYWCLYCTKLALIFKTNDVPRPSENSRYTH</sequence>
<organism evidence="2 3">
    <name type="scientific">Candidatus Sungbacteria bacterium RIFCSPLOWO2_01_FULL_47_10</name>
    <dbReference type="NCBI Taxonomy" id="1802276"/>
    <lineage>
        <taxon>Bacteria</taxon>
        <taxon>Candidatus Sungiibacteriota</taxon>
    </lineage>
</organism>
<comment type="caution">
    <text evidence="2">The sequence shown here is derived from an EMBL/GenBank/DDBJ whole genome shotgun (WGS) entry which is preliminary data.</text>
</comment>
<feature type="compositionally biased region" description="Basic residues" evidence="1">
    <location>
        <begin position="1"/>
        <end position="14"/>
    </location>
</feature>
<evidence type="ECO:0000256" key="1">
    <source>
        <dbReference type="SAM" id="MobiDB-lite"/>
    </source>
</evidence>
<gene>
    <name evidence="2" type="ORF">A2934_04425</name>
</gene>